<name>A0A061CU83_ECTOL</name>
<evidence type="ECO:0000313" key="6">
    <source>
        <dbReference type="Proteomes" id="UP000255303"/>
    </source>
</evidence>
<dbReference type="GO" id="GO:0016301">
    <property type="term" value="F:kinase activity"/>
    <property type="evidence" value="ECO:0007669"/>
    <property type="project" value="UniProtKB-KW"/>
</dbReference>
<keyword evidence="3" id="KW-0808">Transferase</keyword>
<keyword evidence="3" id="KW-0418">Kinase</keyword>
<sequence length="127" mass="14772">MDDRAVEWTPRPWIPLLAALGLFIALGGLIYWQWNTLQEREREDSQHRFALEAQDIGQRVMARMQAYEMVLRGVSGLMNGSDRVSPIEWERALDQLQLQDRYPGIQAVAWSRYLSHAQLDDFRAEPS</sequence>
<evidence type="ECO:0000259" key="2">
    <source>
        <dbReference type="Pfam" id="PF03924"/>
    </source>
</evidence>
<accession>A0A379JNW0</accession>
<dbReference type="Pfam" id="PF03924">
    <property type="entry name" value="CHASE"/>
    <property type="match status" value="1"/>
</dbReference>
<evidence type="ECO:0000313" key="4">
    <source>
        <dbReference type="EMBL" id="SUD58956.1"/>
    </source>
</evidence>
<gene>
    <name evidence="3" type="ORF">NCTC10692_00720</name>
    <name evidence="4" type="ORF">NCTC10860_01214</name>
</gene>
<feature type="domain" description="CHASE" evidence="2">
    <location>
        <begin position="83"/>
        <end position="125"/>
    </location>
</feature>
<evidence type="ECO:0000313" key="5">
    <source>
        <dbReference type="Proteomes" id="UP000254084"/>
    </source>
</evidence>
<keyword evidence="1" id="KW-1133">Transmembrane helix</keyword>
<reference evidence="5 6" key="1">
    <citation type="submission" date="2018-06" db="EMBL/GenBank/DDBJ databases">
        <authorList>
            <consortium name="Pathogen Informatics"/>
            <person name="Doyle S."/>
        </authorList>
    </citation>
    <scope>NUCLEOTIDE SEQUENCE [LARGE SCALE GENOMIC DNA]</scope>
    <source>
        <strain evidence="3 6">NCTC10692</strain>
        <strain evidence="4 5">NCTC10860</strain>
    </source>
</reference>
<keyword evidence="1" id="KW-0812">Transmembrane</keyword>
<evidence type="ECO:0000256" key="1">
    <source>
        <dbReference type="SAM" id="Phobius"/>
    </source>
</evidence>
<protein>
    <submittedName>
        <fullName evidence="3">Multi-sensor hybrid histidine kinase</fullName>
    </submittedName>
</protein>
<dbReference type="Proteomes" id="UP000255303">
    <property type="component" value="Unassembled WGS sequence"/>
</dbReference>
<dbReference type="EMBL" id="UGUW01000004">
    <property type="protein sequence ID" value="SUD58956.1"/>
    <property type="molecule type" value="Genomic_DNA"/>
</dbReference>
<accession>A0A061CU83</accession>
<dbReference type="InterPro" id="IPR006189">
    <property type="entry name" value="CHASE_dom"/>
</dbReference>
<dbReference type="Proteomes" id="UP000254084">
    <property type="component" value="Unassembled WGS sequence"/>
</dbReference>
<keyword evidence="1" id="KW-0472">Membrane</keyword>
<evidence type="ECO:0000313" key="3">
    <source>
        <dbReference type="EMBL" id="SUD50317.1"/>
    </source>
</evidence>
<dbReference type="AlphaFoldDB" id="A0A061CU83"/>
<organism evidence="3 6">
    <name type="scientific">Ectopseudomonas oleovorans</name>
    <name type="common">Pseudomonas oleovorans</name>
    <dbReference type="NCBI Taxonomy" id="301"/>
    <lineage>
        <taxon>Bacteria</taxon>
        <taxon>Pseudomonadati</taxon>
        <taxon>Pseudomonadota</taxon>
        <taxon>Gammaproteobacteria</taxon>
        <taxon>Pseudomonadales</taxon>
        <taxon>Pseudomonadaceae</taxon>
        <taxon>Ectopseudomonas</taxon>
    </lineage>
</organism>
<feature type="transmembrane region" description="Helical" evidence="1">
    <location>
        <begin position="12"/>
        <end position="32"/>
    </location>
</feature>
<dbReference type="EMBL" id="UGUV01000002">
    <property type="protein sequence ID" value="SUD50317.1"/>
    <property type="molecule type" value="Genomic_DNA"/>
</dbReference>
<proteinExistence type="predicted"/>